<accession>A0A495X483</accession>
<dbReference type="PANTHER" id="PTHR42877:SF4">
    <property type="entry name" value="FAD_NAD(P)-BINDING DOMAIN-CONTAINING PROTEIN-RELATED"/>
    <property type="match status" value="1"/>
</dbReference>
<dbReference type="RefSeq" id="WP_121219253.1">
    <property type="nucleotide sequence ID" value="NZ_JBIUBA010000004.1"/>
</dbReference>
<keyword evidence="3" id="KW-1185">Reference proteome</keyword>
<dbReference type="SUPFAM" id="SSF51905">
    <property type="entry name" value="FAD/NAD(P)-binding domain"/>
    <property type="match status" value="2"/>
</dbReference>
<proteinExistence type="predicted"/>
<reference evidence="2 3" key="1">
    <citation type="submission" date="2018-10" db="EMBL/GenBank/DDBJ databases">
        <title>Sequencing the genomes of 1000 actinobacteria strains.</title>
        <authorList>
            <person name="Klenk H.-P."/>
        </authorList>
    </citation>
    <scope>NUCLEOTIDE SEQUENCE [LARGE SCALE GENOMIC DNA]</scope>
    <source>
        <strain evidence="2 3">DSM 43911</strain>
    </source>
</reference>
<feature type="compositionally biased region" description="Low complexity" evidence="1">
    <location>
        <begin position="507"/>
        <end position="522"/>
    </location>
</feature>
<evidence type="ECO:0000313" key="2">
    <source>
        <dbReference type="EMBL" id="RKT68329.1"/>
    </source>
</evidence>
<keyword evidence="2" id="KW-0503">Monooxygenase</keyword>
<dbReference type="InterPro" id="IPR051209">
    <property type="entry name" value="FAD-bind_Monooxygenase_sf"/>
</dbReference>
<dbReference type="InterPro" id="IPR036188">
    <property type="entry name" value="FAD/NAD-bd_sf"/>
</dbReference>
<feature type="region of interest" description="Disordered" evidence="1">
    <location>
        <begin position="480"/>
        <end position="530"/>
    </location>
</feature>
<dbReference type="PRINTS" id="PR00411">
    <property type="entry name" value="PNDRDTASEI"/>
</dbReference>
<dbReference type="EMBL" id="RBXR01000001">
    <property type="protein sequence ID" value="RKT68329.1"/>
    <property type="molecule type" value="Genomic_DNA"/>
</dbReference>
<dbReference type="AlphaFoldDB" id="A0A495X483"/>
<organism evidence="2 3">
    <name type="scientific">Saccharothrix variisporea</name>
    <dbReference type="NCBI Taxonomy" id="543527"/>
    <lineage>
        <taxon>Bacteria</taxon>
        <taxon>Bacillati</taxon>
        <taxon>Actinomycetota</taxon>
        <taxon>Actinomycetes</taxon>
        <taxon>Pseudonocardiales</taxon>
        <taxon>Pseudonocardiaceae</taxon>
        <taxon>Saccharothrix</taxon>
    </lineage>
</organism>
<dbReference type="PRINTS" id="PR00368">
    <property type="entry name" value="FADPNR"/>
</dbReference>
<dbReference type="PANTHER" id="PTHR42877">
    <property type="entry name" value="L-ORNITHINE N(5)-MONOOXYGENASE-RELATED"/>
    <property type="match status" value="1"/>
</dbReference>
<dbReference type="Proteomes" id="UP000272729">
    <property type="component" value="Unassembled WGS sequence"/>
</dbReference>
<sequence length="530" mass="58794">MTTVEAQAVDVLVVGAGASGIGAAIKLKEAGFDLLVLEKGSSVGGTWRDNTYPGCACDIPSSLYSYSFAPNPDWGRVFAEQPEIRAYLERTAHRFGLVPLIRFDTTVTEARWDGQHWQVDTSNGHYTARILVSGTGPWHEPLLPDLPGLADFPGEIFHSSRWNHDYDLTGKRVAVVGTGASAIQFVPKIQPEVARLHLFQRTASWVLPKVDHRMPWIERTLFRYVPLTQRWYRNAFYGGLEAFSFAFRHPNVMKVIQKAGLWNLHRSIKDPALREALTPDFVLGCKRLLMSNTYYPALTKPNVEVLPQAIARVEGNAVIAEDGTRREVDAIIFGTGFHFSDPPVAKHVFGADGRSLDDVWQGSPQAYLGTAVHGFPNLFLLLGPNLGTGHSSAFTIIETQLRYLLDALNTMRRNGWHSVEVRRPVQEVFNTEVQEALSTTVYNAGGCMSYYIDANGRNSTLWPWSTVRMTKRIKDFSAADYLTEPTTTPTPTTTSARRPGAESTPGRSASRSSRHCTTCRSGRGARPARS</sequence>
<name>A0A495X483_9PSEU</name>
<gene>
    <name evidence="2" type="ORF">DFJ66_1512</name>
</gene>
<dbReference type="GO" id="GO:0004497">
    <property type="term" value="F:monooxygenase activity"/>
    <property type="evidence" value="ECO:0007669"/>
    <property type="project" value="UniProtKB-KW"/>
</dbReference>
<keyword evidence="2" id="KW-0560">Oxidoreductase</keyword>
<evidence type="ECO:0000256" key="1">
    <source>
        <dbReference type="SAM" id="MobiDB-lite"/>
    </source>
</evidence>
<comment type="caution">
    <text evidence="2">The sequence shown here is derived from an EMBL/GenBank/DDBJ whole genome shotgun (WGS) entry which is preliminary data.</text>
</comment>
<dbReference type="Gene3D" id="3.50.50.60">
    <property type="entry name" value="FAD/NAD(P)-binding domain"/>
    <property type="match status" value="3"/>
</dbReference>
<protein>
    <submittedName>
        <fullName evidence="2">Cyclohexanone monooxygenase</fullName>
    </submittedName>
</protein>
<evidence type="ECO:0000313" key="3">
    <source>
        <dbReference type="Proteomes" id="UP000272729"/>
    </source>
</evidence>
<dbReference type="OrthoDB" id="5168853at2"/>
<feature type="compositionally biased region" description="Low complexity" evidence="1">
    <location>
        <begin position="483"/>
        <end position="494"/>
    </location>
</feature>
<dbReference type="Pfam" id="PF13738">
    <property type="entry name" value="Pyr_redox_3"/>
    <property type="match status" value="1"/>
</dbReference>